<dbReference type="AlphaFoldDB" id="A0A369I697"/>
<dbReference type="EMBL" id="QPIW01000010">
    <property type="protein sequence ID" value="RDB05289.1"/>
    <property type="molecule type" value="Genomic_DNA"/>
</dbReference>
<accession>A0A369I697</accession>
<dbReference type="InterPro" id="IPR057695">
    <property type="entry name" value="DUF7935"/>
</dbReference>
<gene>
    <name evidence="2" type="ORF">DVG78_13885</name>
</gene>
<comment type="caution">
    <text evidence="2">The sequence shown here is derived from an EMBL/GenBank/DDBJ whole genome shotgun (WGS) entry which is preliminary data.</text>
</comment>
<dbReference type="Proteomes" id="UP000253141">
    <property type="component" value="Unassembled WGS sequence"/>
</dbReference>
<dbReference type="OrthoDB" id="1493032at2"/>
<feature type="transmembrane region" description="Helical" evidence="1">
    <location>
        <begin position="12"/>
        <end position="29"/>
    </location>
</feature>
<proteinExistence type="predicted"/>
<sequence length="174" mass="20105">MEIVTDLLKIVLPAALVLYAVYLTVTAFLKKQFVEKQLENRSKKLEITLPIRLQAYERMCLFLERISPNNLIVRLNGSATQAIEFQQILMHEVREEFNHNLSQQVYMSHEAWEQIRGAQQEVITLINQAASEVAPDAPPLDLAKKIFEKIIQENRNPTASALKFVKEEIQQEFI</sequence>
<name>A0A369I697_9BACT</name>
<keyword evidence="3" id="KW-1185">Reference proteome</keyword>
<keyword evidence="1" id="KW-1133">Transmembrane helix</keyword>
<protein>
    <submittedName>
        <fullName evidence="2">Uncharacterized protein</fullName>
    </submittedName>
</protein>
<dbReference type="Pfam" id="PF25589">
    <property type="entry name" value="DUF7935"/>
    <property type="match status" value="1"/>
</dbReference>
<keyword evidence="1" id="KW-0812">Transmembrane</keyword>
<reference evidence="2 3" key="1">
    <citation type="submission" date="2018-07" db="EMBL/GenBank/DDBJ databases">
        <title>Genome analysis of Runella aurantiaca.</title>
        <authorList>
            <person name="Yang X."/>
        </authorList>
    </citation>
    <scope>NUCLEOTIDE SEQUENCE [LARGE SCALE GENOMIC DNA]</scope>
    <source>
        <strain evidence="2 3">YX9</strain>
    </source>
</reference>
<evidence type="ECO:0000313" key="2">
    <source>
        <dbReference type="EMBL" id="RDB05289.1"/>
    </source>
</evidence>
<keyword evidence="1" id="KW-0472">Membrane</keyword>
<organism evidence="2 3">
    <name type="scientific">Runella aurantiaca</name>
    <dbReference type="NCBI Taxonomy" id="2282308"/>
    <lineage>
        <taxon>Bacteria</taxon>
        <taxon>Pseudomonadati</taxon>
        <taxon>Bacteroidota</taxon>
        <taxon>Cytophagia</taxon>
        <taxon>Cytophagales</taxon>
        <taxon>Spirosomataceae</taxon>
        <taxon>Runella</taxon>
    </lineage>
</organism>
<evidence type="ECO:0000256" key="1">
    <source>
        <dbReference type="SAM" id="Phobius"/>
    </source>
</evidence>
<dbReference type="RefSeq" id="WP_114461673.1">
    <property type="nucleotide sequence ID" value="NZ_QPIW01000010.1"/>
</dbReference>
<evidence type="ECO:0000313" key="3">
    <source>
        <dbReference type="Proteomes" id="UP000253141"/>
    </source>
</evidence>